<keyword evidence="2" id="KW-1185">Reference proteome</keyword>
<accession>A0AC61DAB4</accession>
<gene>
    <name evidence="1" type="ORF">CS063_14330</name>
</gene>
<evidence type="ECO:0000313" key="1">
    <source>
        <dbReference type="EMBL" id="PHV69671.1"/>
    </source>
</evidence>
<comment type="caution">
    <text evidence="1">The sequence shown here is derived from an EMBL/GenBank/DDBJ whole genome shotgun (WGS) entry which is preliminary data.</text>
</comment>
<sequence length="232" mass="27290">MKRNLLIIEDDIQIRRMIKMYFEDENYNCFEAENGRMGIMLFQTENIDLVFLDIMMPELDGLQVCRIIRETSDVPIIMITAKSQEEDKLRGFEYGIDEYVTKPFSLKVLAARAEAMMKRVRGNVSKSSSIFEMGELKVNKETSQVQIGNEPIYLTKKEYDLLILLIENEGIVLSKQQILDKVWGYEYEGDPRTVDTHIRRLRDKLKEYQGLIKTFRGRGYSLENKWPLENHE</sequence>
<name>A0AC61DAB4_9FIRM</name>
<proteinExistence type="predicted"/>
<reference evidence="1" key="1">
    <citation type="submission" date="2017-10" db="EMBL/GenBank/DDBJ databases">
        <title>Genome sequence of cellulolytic Lachnospiraceae bacterium XHS1971 isolated from hotspring sediment.</title>
        <authorList>
            <person name="Vasudevan G."/>
            <person name="Joshi A.J."/>
            <person name="Hivarkar S."/>
            <person name="Lanjekar V.B."/>
            <person name="Dhakephalkar P.K."/>
            <person name="Dagar S."/>
        </authorList>
    </citation>
    <scope>NUCLEOTIDE SEQUENCE</scope>
    <source>
        <strain evidence="1">XHS1971</strain>
    </source>
</reference>
<dbReference type="EMBL" id="PEDL01000020">
    <property type="protein sequence ID" value="PHV69671.1"/>
    <property type="molecule type" value="Genomic_DNA"/>
</dbReference>
<dbReference type="Proteomes" id="UP000224460">
    <property type="component" value="Unassembled WGS sequence"/>
</dbReference>
<protein>
    <submittedName>
        <fullName evidence="1">Uncharacterized protein</fullName>
    </submittedName>
</protein>
<organism evidence="1 2">
    <name type="scientific">Sporanaerobium hydrogeniformans</name>
    <dbReference type="NCBI Taxonomy" id="3072179"/>
    <lineage>
        <taxon>Bacteria</taxon>
        <taxon>Bacillati</taxon>
        <taxon>Bacillota</taxon>
        <taxon>Clostridia</taxon>
        <taxon>Lachnospirales</taxon>
        <taxon>Lachnospiraceae</taxon>
        <taxon>Sporanaerobium</taxon>
    </lineage>
</organism>
<evidence type="ECO:0000313" key="2">
    <source>
        <dbReference type="Proteomes" id="UP000224460"/>
    </source>
</evidence>